<reference evidence="5 6" key="1">
    <citation type="journal article" date="2012" name="J. Bacteriol.">
        <title>Genome sequence of Rhizobium grahamii CCGE502, a broad-host-range symbiont with low nodulation competitiveness in Phaseolus vulgaris.</title>
        <authorList>
            <person name="Althabegoiti M.J."/>
            <person name="Lozano L."/>
            <person name="Torres-Tejerizo G."/>
            <person name="Ormeno-Orrillo E."/>
            <person name="Rogel M.A."/>
            <person name="Gonzalez V."/>
            <person name="Martinez-Romero E."/>
        </authorList>
    </citation>
    <scope>NUCLEOTIDE SEQUENCE [LARGE SCALE GENOMIC DNA]</scope>
    <source>
        <strain evidence="5 6">CCGE 502</strain>
        <plasmid evidence="5">pRg502b</plasmid>
    </source>
</reference>
<dbReference type="GO" id="GO:0016746">
    <property type="term" value="F:acyltransferase activity"/>
    <property type="evidence" value="ECO:0007669"/>
    <property type="project" value="UniProtKB-KW"/>
</dbReference>
<evidence type="ECO:0000256" key="4">
    <source>
        <dbReference type="ARBA" id="ARBA00023315"/>
    </source>
</evidence>
<gene>
    <name evidence="5" type="ORF">RGCCGE502_30258</name>
</gene>
<evidence type="ECO:0000313" key="5">
    <source>
        <dbReference type="EMBL" id="EPE94874.1"/>
    </source>
</evidence>
<keyword evidence="5" id="KW-0614">Plasmid</keyword>
<dbReference type="PROSITE" id="PS00101">
    <property type="entry name" value="HEXAPEP_TRANSFERASES"/>
    <property type="match status" value="1"/>
</dbReference>
<dbReference type="SUPFAM" id="SSF51161">
    <property type="entry name" value="Trimeric LpxA-like enzymes"/>
    <property type="match status" value="1"/>
</dbReference>
<keyword evidence="4" id="KW-0012">Acyltransferase</keyword>
<comment type="caution">
    <text evidence="5">The sequence shown here is derived from an EMBL/GenBank/DDBJ whole genome shotgun (WGS) entry which is preliminary data.</text>
</comment>
<evidence type="ECO:0000256" key="1">
    <source>
        <dbReference type="ARBA" id="ARBA00007274"/>
    </source>
</evidence>
<dbReference type="InterPro" id="IPR001451">
    <property type="entry name" value="Hexapep"/>
</dbReference>
<name>S3H8C3_9HYPH</name>
<evidence type="ECO:0000256" key="2">
    <source>
        <dbReference type="ARBA" id="ARBA00022679"/>
    </source>
</evidence>
<dbReference type="InterPro" id="IPR018357">
    <property type="entry name" value="Hexapep_transf_CS"/>
</dbReference>
<dbReference type="EMBL" id="AEYE02000035">
    <property type="protein sequence ID" value="EPE94874.1"/>
    <property type="molecule type" value="Genomic_DNA"/>
</dbReference>
<dbReference type="PANTHER" id="PTHR43300:SF11">
    <property type="entry name" value="ACETYLTRANSFERASE RV3034C-RELATED"/>
    <property type="match status" value="1"/>
</dbReference>
<evidence type="ECO:0000256" key="3">
    <source>
        <dbReference type="ARBA" id="ARBA00022737"/>
    </source>
</evidence>
<keyword evidence="2 5" id="KW-0808">Transferase</keyword>
<geneLocation type="plasmid" evidence="5">
    <name>pRg502b</name>
</geneLocation>
<dbReference type="AlphaFoldDB" id="S3H8C3"/>
<dbReference type="Pfam" id="PF00132">
    <property type="entry name" value="Hexapep"/>
    <property type="match status" value="1"/>
</dbReference>
<comment type="similarity">
    <text evidence="1">Belongs to the transferase hexapeptide repeat family.</text>
</comment>
<accession>S3H8C3</accession>
<dbReference type="Gene3D" id="2.160.10.10">
    <property type="entry name" value="Hexapeptide repeat proteins"/>
    <property type="match status" value="1"/>
</dbReference>
<protein>
    <submittedName>
        <fullName evidence="5">Hexapeptide repeat-containing transferase</fullName>
    </submittedName>
</protein>
<dbReference type="HOGENOM" id="CLU_051638_7_6_5"/>
<sequence length="56" mass="5453">MEIGADVWVGGGAIILGGVIIGDGAIIGAGSLVTRSVAKGATVIGNPAREVRPKDP</sequence>
<proteinExistence type="inferred from homology"/>
<dbReference type="PANTHER" id="PTHR43300">
    <property type="entry name" value="ACETYLTRANSFERASE"/>
    <property type="match status" value="1"/>
</dbReference>
<keyword evidence="6" id="KW-1185">Reference proteome</keyword>
<dbReference type="InterPro" id="IPR011004">
    <property type="entry name" value="Trimer_LpxA-like_sf"/>
</dbReference>
<evidence type="ECO:0000313" key="6">
    <source>
        <dbReference type="Proteomes" id="UP000014411"/>
    </source>
</evidence>
<dbReference type="InterPro" id="IPR050179">
    <property type="entry name" value="Trans_hexapeptide_repeat"/>
</dbReference>
<organism evidence="5 6">
    <name type="scientific">Rhizobium grahamii CCGE 502</name>
    <dbReference type="NCBI Taxonomy" id="990285"/>
    <lineage>
        <taxon>Bacteria</taxon>
        <taxon>Pseudomonadati</taxon>
        <taxon>Pseudomonadota</taxon>
        <taxon>Alphaproteobacteria</taxon>
        <taxon>Hyphomicrobiales</taxon>
        <taxon>Rhizobiaceae</taxon>
        <taxon>Rhizobium/Agrobacterium group</taxon>
        <taxon>Rhizobium</taxon>
    </lineage>
</organism>
<keyword evidence="3" id="KW-0677">Repeat</keyword>
<dbReference type="Proteomes" id="UP000014411">
    <property type="component" value="Unassembled WGS sequence"/>
</dbReference>